<evidence type="ECO:0000256" key="2">
    <source>
        <dbReference type="ARBA" id="ARBA00022692"/>
    </source>
</evidence>
<comment type="subcellular location">
    <subcellularLocation>
        <location evidence="1">Membrane</location>
        <topology evidence="1">Multi-pass membrane protein</topology>
    </subcellularLocation>
</comment>
<keyword evidence="8" id="KW-1185">Reference proteome</keyword>
<gene>
    <name evidence="7" type="ORF">QTH91_09790</name>
</gene>
<feature type="transmembrane region" description="Helical" evidence="5">
    <location>
        <begin position="120"/>
        <end position="140"/>
    </location>
</feature>
<dbReference type="PANTHER" id="PTHR32322">
    <property type="entry name" value="INNER MEMBRANE TRANSPORTER"/>
    <property type="match status" value="1"/>
</dbReference>
<reference evidence="7" key="1">
    <citation type="submission" date="2023-06" db="EMBL/GenBank/DDBJ databases">
        <authorList>
            <person name="Jiang Y."/>
            <person name="Liu Q."/>
        </authorList>
    </citation>
    <scope>NUCLEOTIDE SEQUENCE</scope>
    <source>
        <strain evidence="7">CGMCC 1.12089</strain>
    </source>
</reference>
<feature type="transmembrane region" description="Helical" evidence="5">
    <location>
        <begin position="39"/>
        <end position="57"/>
    </location>
</feature>
<evidence type="ECO:0000313" key="8">
    <source>
        <dbReference type="Proteomes" id="UP001174908"/>
    </source>
</evidence>
<feature type="transmembrane region" description="Helical" evidence="5">
    <location>
        <begin position="251"/>
        <end position="270"/>
    </location>
</feature>
<dbReference type="InterPro" id="IPR037185">
    <property type="entry name" value="EmrE-like"/>
</dbReference>
<keyword evidence="2 5" id="KW-0812">Transmembrane</keyword>
<sequence>MKNQTPFGGRDLAAALAVVVIWGLNFVAMKFSLRDFTPFQLGTFRYIFAVLPLVLFVRRPQLSWGWLVPAGLAQLGQFGLLFVALQVGMTAALASVLMQTQVFFTTLLGVFLLGERLSGAMRAGLVLAALGLVCFGLNFADHGGTGGITLLALALNLMAALMWAASNIIARKAQAAQPGYDALQFVVWMSLVPILPFAAMAWLFEPEATRWQWMHASVGGWLGVAYLGWFATIAAYALWTGLLKRHAANRVAPFSLGVPVIGLAAGMLTLGEGVSAWQWAGSACIIAALVVVMYGPRLWAGLRPLSRAASGPAAPGANSGK</sequence>
<evidence type="ECO:0000313" key="7">
    <source>
        <dbReference type="EMBL" id="MDM0044773.1"/>
    </source>
</evidence>
<dbReference type="SUPFAM" id="SSF103481">
    <property type="entry name" value="Multidrug resistance efflux transporter EmrE"/>
    <property type="match status" value="2"/>
</dbReference>
<feature type="domain" description="EamA" evidence="6">
    <location>
        <begin position="14"/>
        <end position="134"/>
    </location>
</feature>
<feature type="domain" description="EamA" evidence="6">
    <location>
        <begin position="153"/>
        <end position="293"/>
    </location>
</feature>
<organism evidence="7 8">
    <name type="scientific">Variovorax dokdonensis</name>
    <dbReference type="NCBI Taxonomy" id="344883"/>
    <lineage>
        <taxon>Bacteria</taxon>
        <taxon>Pseudomonadati</taxon>
        <taxon>Pseudomonadota</taxon>
        <taxon>Betaproteobacteria</taxon>
        <taxon>Burkholderiales</taxon>
        <taxon>Comamonadaceae</taxon>
        <taxon>Variovorax</taxon>
    </lineage>
</organism>
<evidence type="ECO:0000256" key="1">
    <source>
        <dbReference type="ARBA" id="ARBA00004141"/>
    </source>
</evidence>
<dbReference type="Pfam" id="PF00892">
    <property type="entry name" value="EamA"/>
    <property type="match status" value="2"/>
</dbReference>
<dbReference type="PANTHER" id="PTHR32322:SF9">
    <property type="entry name" value="AMINO-ACID METABOLITE EFFLUX PUMP-RELATED"/>
    <property type="match status" value="1"/>
</dbReference>
<dbReference type="InterPro" id="IPR000620">
    <property type="entry name" value="EamA_dom"/>
</dbReference>
<name>A0ABT7NA07_9BURK</name>
<evidence type="ECO:0000256" key="5">
    <source>
        <dbReference type="SAM" id="Phobius"/>
    </source>
</evidence>
<feature type="transmembrane region" description="Helical" evidence="5">
    <location>
        <begin position="12"/>
        <end position="33"/>
    </location>
</feature>
<feature type="transmembrane region" description="Helical" evidence="5">
    <location>
        <begin position="182"/>
        <end position="204"/>
    </location>
</feature>
<keyword evidence="4 5" id="KW-0472">Membrane</keyword>
<feature type="transmembrane region" description="Helical" evidence="5">
    <location>
        <begin position="146"/>
        <end position="170"/>
    </location>
</feature>
<evidence type="ECO:0000256" key="3">
    <source>
        <dbReference type="ARBA" id="ARBA00022989"/>
    </source>
</evidence>
<accession>A0ABT7NA07</accession>
<feature type="transmembrane region" description="Helical" evidence="5">
    <location>
        <begin position="64"/>
        <end position="85"/>
    </location>
</feature>
<feature type="transmembrane region" description="Helical" evidence="5">
    <location>
        <begin position="216"/>
        <end position="239"/>
    </location>
</feature>
<feature type="transmembrane region" description="Helical" evidence="5">
    <location>
        <begin position="91"/>
        <end position="113"/>
    </location>
</feature>
<evidence type="ECO:0000256" key="4">
    <source>
        <dbReference type="ARBA" id="ARBA00023136"/>
    </source>
</evidence>
<protein>
    <submittedName>
        <fullName evidence="7">EamA family transporter</fullName>
    </submittedName>
</protein>
<evidence type="ECO:0000259" key="6">
    <source>
        <dbReference type="Pfam" id="PF00892"/>
    </source>
</evidence>
<feature type="transmembrane region" description="Helical" evidence="5">
    <location>
        <begin position="276"/>
        <end position="295"/>
    </location>
</feature>
<dbReference type="InterPro" id="IPR050638">
    <property type="entry name" value="AA-Vitamin_Transporters"/>
</dbReference>
<dbReference type="RefSeq" id="WP_286659890.1">
    <property type="nucleotide sequence ID" value="NZ_JASZYV010000002.1"/>
</dbReference>
<comment type="caution">
    <text evidence="7">The sequence shown here is derived from an EMBL/GenBank/DDBJ whole genome shotgun (WGS) entry which is preliminary data.</text>
</comment>
<keyword evidence="3 5" id="KW-1133">Transmembrane helix</keyword>
<dbReference type="EMBL" id="JASZYV010000002">
    <property type="protein sequence ID" value="MDM0044773.1"/>
    <property type="molecule type" value="Genomic_DNA"/>
</dbReference>
<dbReference type="Proteomes" id="UP001174908">
    <property type="component" value="Unassembled WGS sequence"/>
</dbReference>
<proteinExistence type="predicted"/>